<keyword evidence="2" id="KW-0186">Copper</keyword>
<gene>
    <name evidence="7" type="ORF">MAR_033038</name>
</gene>
<sequence>MMNMLCKVFKWRALLVLLWRLSHVTSLITQIPLPTDIRNCFEDQRNPTASVGEVFFNRCVHRVLWQRQTSPKTATLGDDAKQWISGLVDMANIDATSVDAFNDLLGKSNGGPSDVAGREKRQTANGRRQPSRRQPRVRKEYRLLTDEERRLFHRALNMLRADRSVSPNKFAALGRLHLLSVDRSHFGPNFFPFHRLLLVVMENALREKIPSVTIPYWDTTLDDGLLDPRSSILWTTEFLGDANGYVTDGPFANWETPTGPLLRFFGTEGTMMNWTYIHNAFRQDHLENITTPYALPDNNLEEHHNQVHLWVGGQMAPPRLAAYDPVFYLLHSYVDLLWEIFRGLQKRRGVDPTTDYPMDKSKIPAGQHYNDSSGFGALLNRHGLSNVFTDNVYKYERPPTCTRQIPDCGSDYLRCDTSGPEPKCISASIFDPKPTFLANGLPMNGGSGVRHARSVRGQAIQERFKSAVDHAAVVKCQADNVNSQYVNTFLINGKADETLWSYIPVQVYLKNNDKTGNKTVPVYDICTKQNMTDISRRVFVESNGLNYDGAFKHITHFRKDLSMDASLAFVGVKRPRAAADTEVIISAYDNCGRVCQPYCVDASGSSRQCAGAVKISREVPFMYGDDVASTTRAAFISIVLLFNLRAHAYISSSLGQVPV</sequence>
<evidence type="ECO:0000256" key="4">
    <source>
        <dbReference type="SAM" id="SignalP"/>
    </source>
</evidence>
<keyword evidence="4" id="KW-0732">Signal</keyword>
<feature type="signal peptide" evidence="4">
    <location>
        <begin position="1"/>
        <end position="26"/>
    </location>
</feature>
<protein>
    <submittedName>
        <fullName evidence="7">TYR3-like protein</fullName>
    </submittedName>
</protein>
<dbReference type="SUPFAM" id="SSF48056">
    <property type="entry name" value="Di-copper centre-containing domain"/>
    <property type="match status" value="1"/>
</dbReference>
<evidence type="ECO:0000256" key="3">
    <source>
        <dbReference type="SAM" id="MobiDB-lite"/>
    </source>
</evidence>
<dbReference type="PANTHER" id="PTHR11474:SF126">
    <property type="entry name" value="TYROSINASE-LIKE PROTEIN TYR-1-RELATED"/>
    <property type="match status" value="1"/>
</dbReference>
<dbReference type="Gene3D" id="1.10.1280.10">
    <property type="entry name" value="Di-copper center containing domain from catechol oxidase"/>
    <property type="match status" value="1"/>
</dbReference>
<dbReference type="PROSITE" id="PS00498">
    <property type="entry name" value="TYROSINASE_2"/>
    <property type="match status" value="1"/>
</dbReference>
<feature type="domain" description="Tyrosinase copper-binding" evidence="6">
    <location>
        <begin position="324"/>
        <end position="335"/>
    </location>
</feature>
<evidence type="ECO:0000313" key="7">
    <source>
        <dbReference type="EMBL" id="WAR30496.1"/>
    </source>
</evidence>
<dbReference type="EMBL" id="CP111028">
    <property type="protein sequence ID" value="WAR30496.1"/>
    <property type="molecule type" value="Genomic_DNA"/>
</dbReference>
<organism evidence="7 8">
    <name type="scientific">Mya arenaria</name>
    <name type="common">Soft-shell clam</name>
    <dbReference type="NCBI Taxonomy" id="6604"/>
    <lineage>
        <taxon>Eukaryota</taxon>
        <taxon>Metazoa</taxon>
        <taxon>Spiralia</taxon>
        <taxon>Lophotrochozoa</taxon>
        <taxon>Mollusca</taxon>
        <taxon>Bivalvia</taxon>
        <taxon>Autobranchia</taxon>
        <taxon>Heteroconchia</taxon>
        <taxon>Euheterodonta</taxon>
        <taxon>Imparidentia</taxon>
        <taxon>Neoheterodontei</taxon>
        <taxon>Myida</taxon>
        <taxon>Myoidea</taxon>
        <taxon>Myidae</taxon>
        <taxon>Mya</taxon>
    </lineage>
</organism>
<evidence type="ECO:0000313" key="8">
    <source>
        <dbReference type="Proteomes" id="UP001164746"/>
    </source>
</evidence>
<dbReference type="PROSITE" id="PS00497">
    <property type="entry name" value="TYROSINASE_1"/>
    <property type="match status" value="1"/>
</dbReference>
<keyword evidence="8" id="KW-1185">Reference proteome</keyword>
<accession>A0ABY7GC10</accession>
<dbReference type="Proteomes" id="UP001164746">
    <property type="component" value="Chromosome 17"/>
</dbReference>
<reference evidence="7" key="1">
    <citation type="submission" date="2022-11" db="EMBL/GenBank/DDBJ databases">
        <title>Centuries of genome instability and evolution in soft-shell clam transmissible cancer (bioRxiv).</title>
        <authorList>
            <person name="Hart S.F.M."/>
            <person name="Yonemitsu M.A."/>
            <person name="Giersch R.M."/>
            <person name="Beal B.F."/>
            <person name="Arriagada G."/>
            <person name="Davis B.W."/>
            <person name="Ostrander E.A."/>
            <person name="Goff S.P."/>
            <person name="Metzger M.J."/>
        </authorList>
    </citation>
    <scope>NUCLEOTIDE SEQUENCE</scope>
    <source>
        <strain evidence="7">MELC-2E11</strain>
        <tissue evidence="7">Siphon/mantle</tissue>
    </source>
</reference>
<evidence type="ECO:0000259" key="6">
    <source>
        <dbReference type="PROSITE" id="PS00498"/>
    </source>
</evidence>
<dbReference type="InterPro" id="IPR002227">
    <property type="entry name" value="Tyrosinase_Cu-bd"/>
</dbReference>
<evidence type="ECO:0000256" key="1">
    <source>
        <dbReference type="ARBA" id="ARBA00022723"/>
    </source>
</evidence>
<name>A0ABY7GC10_MYAAR</name>
<evidence type="ECO:0000259" key="5">
    <source>
        <dbReference type="PROSITE" id="PS00497"/>
    </source>
</evidence>
<feature type="region of interest" description="Disordered" evidence="3">
    <location>
        <begin position="109"/>
        <end position="136"/>
    </location>
</feature>
<dbReference type="InterPro" id="IPR008922">
    <property type="entry name" value="Di-copper_centre_dom_sf"/>
</dbReference>
<proteinExistence type="predicted"/>
<dbReference type="PANTHER" id="PTHR11474">
    <property type="entry name" value="TYROSINASE FAMILY MEMBER"/>
    <property type="match status" value="1"/>
</dbReference>
<keyword evidence="1" id="KW-0479">Metal-binding</keyword>
<dbReference type="PRINTS" id="PR00092">
    <property type="entry name" value="TYROSINASE"/>
</dbReference>
<dbReference type="InterPro" id="IPR050316">
    <property type="entry name" value="Tyrosinase/Hemocyanin"/>
</dbReference>
<feature type="chain" id="PRO_5046094113" evidence="4">
    <location>
        <begin position="27"/>
        <end position="659"/>
    </location>
</feature>
<feature type="domain" description="Tyrosinase copper-binding" evidence="5">
    <location>
        <begin position="185"/>
        <end position="202"/>
    </location>
</feature>
<evidence type="ECO:0000256" key="2">
    <source>
        <dbReference type="ARBA" id="ARBA00023008"/>
    </source>
</evidence>
<dbReference type="Pfam" id="PF00264">
    <property type="entry name" value="Tyrosinase"/>
    <property type="match status" value="1"/>
</dbReference>